<keyword evidence="2" id="KW-0472">Membrane</keyword>
<feature type="transmembrane region" description="Helical" evidence="2">
    <location>
        <begin position="91"/>
        <end position="114"/>
    </location>
</feature>
<gene>
    <name evidence="4" type="ORF">VitviT2T_022835</name>
</gene>
<feature type="domain" description="DUF641" evidence="3">
    <location>
        <begin position="33"/>
        <end position="77"/>
    </location>
</feature>
<dbReference type="Proteomes" id="UP001227230">
    <property type="component" value="Chromosome 15"/>
</dbReference>
<dbReference type="Pfam" id="PF04859">
    <property type="entry name" value="DUF641"/>
    <property type="match status" value="1"/>
</dbReference>
<dbReference type="PANTHER" id="PTHR31161">
    <property type="entry name" value="PROTEIN GRAVITROPIC IN THE LIGHT 1"/>
    <property type="match status" value="1"/>
</dbReference>
<proteinExistence type="predicted"/>
<evidence type="ECO:0000256" key="1">
    <source>
        <dbReference type="SAM" id="MobiDB-lite"/>
    </source>
</evidence>
<organism evidence="4 5">
    <name type="scientific">Vitis vinifera</name>
    <name type="common">Grape</name>
    <dbReference type="NCBI Taxonomy" id="29760"/>
    <lineage>
        <taxon>Eukaryota</taxon>
        <taxon>Viridiplantae</taxon>
        <taxon>Streptophyta</taxon>
        <taxon>Embryophyta</taxon>
        <taxon>Tracheophyta</taxon>
        <taxon>Spermatophyta</taxon>
        <taxon>Magnoliopsida</taxon>
        <taxon>eudicotyledons</taxon>
        <taxon>Gunneridae</taxon>
        <taxon>Pentapetalae</taxon>
        <taxon>rosids</taxon>
        <taxon>Vitales</taxon>
        <taxon>Vitaceae</taxon>
        <taxon>Viteae</taxon>
        <taxon>Vitis</taxon>
    </lineage>
</organism>
<evidence type="ECO:0000256" key="2">
    <source>
        <dbReference type="SAM" id="Phobius"/>
    </source>
</evidence>
<accession>A0ABY9DB07</accession>
<keyword evidence="5" id="KW-1185">Reference proteome</keyword>
<dbReference type="InterPro" id="IPR040225">
    <property type="entry name" value="GIL1-like"/>
</dbReference>
<evidence type="ECO:0000313" key="4">
    <source>
        <dbReference type="EMBL" id="WKA04834.1"/>
    </source>
</evidence>
<evidence type="ECO:0000313" key="5">
    <source>
        <dbReference type="Proteomes" id="UP001227230"/>
    </source>
</evidence>
<feature type="region of interest" description="Disordered" evidence="1">
    <location>
        <begin position="1"/>
        <end position="27"/>
    </location>
</feature>
<name>A0ABY9DB07_VITVI</name>
<sequence length="162" mass="17973">MLPTGVKETQLRESNSQKVHPQPMEEATNQAPEALEALVSKIFMNISSLKSAYIQLQVAHAPYEPDKIQAADKLIVHQSFSFYAWTRSENWLTIVLVSKASLFSMLLVVVLAAGHSSKSRRFEKLQEYAFTYTFIIKSLDIIPPDGVLSPGSAISFGPSRSS</sequence>
<keyword evidence="2" id="KW-1133">Transmembrane helix</keyword>
<keyword evidence="2" id="KW-0812">Transmembrane</keyword>
<dbReference type="EMBL" id="CP126662">
    <property type="protein sequence ID" value="WKA04834.1"/>
    <property type="molecule type" value="Genomic_DNA"/>
</dbReference>
<reference evidence="4 5" key="1">
    <citation type="journal article" date="2023" name="Hortic Res">
        <title>The complete reference genome for grapevine (Vitis vinifera L.) genetics and breeding.</title>
        <authorList>
            <person name="Shi X."/>
            <person name="Cao S."/>
            <person name="Wang X."/>
            <person name="Huang S."/>
            <person name="Wang Y."/>
            <person name="Liu Z."/>
            <person name="Liu W."/>
            <person name="Leng X."/>
            <person name="Peng Y."/>
            <person name="Wang N."/>
            <person name="Wang Y."/>
            <person name="Ma Z."/>
            <person name="Xu X."/>
            <person name="Zhang F."/>
            <person name="Xue H."/>
            <person name="Zhong H."/>
            <person name="Wang Y."/>
            <person name="Zhang K."/>
            <person name="Velt A."/>
            <person name="Avia K."/>
            <person name="Holtgrawe D."/>
            <person name="Grimplet J."/>
            <person name="Matus J.T."/>
            <person name="Ware D."/>
            <person name="Wu X."/>
            <person name="Wang H."/>
            <person name="Liu C."/>
            <person name="Fang Y."/>
            <person name="Rustenholz C."/>
            <person name="Cheng Z."/>
            <person name="Xiao H."/>
            <person name="Zhou Y."/>
        </authorList>
    </citation>
    <scope>NUCLEOTIDE SEQUENCE [LARGE SCALE GENOMIC DNA]</scope>
    <source>
        <strain evidence="5">cv. Pinot noir / PN40024</strain>
        <tissue evidence="4">Leaf</tissue>
    </source>
</reference>
<protein>
    <recommendedName>
        <fullName evidence="3">DUF641 domain-containing protein</fullName>
    </recommendedName>
</protein>
<dbReference type="InterPro" id="IPR006943">
    <property type="entry name" value="DUF641_pln"/>
</dbReference>
<evidence type="ECO:0000259" key="3">
    <source>
        <dbReference type="Pfam" id="PF04859"/>
    </source>
</evidence>